<reference evidence="1 2" key="1">
    <citation type="journal article" date="2023" name="Plants (Basel)">
        <title>Bridging the Gap: Combining Genomics and Transcriptomics Approaches to Understand Stylosanthes scabra, an Orphan Legume from the Brazilian Caatinga.</title>
        <authorList>
            <person name="Ferreira-Neto J.R.C."/>
            <person name="da Silva M.D."/>
            <person name="Binneck E."/>
            <person name="de Melo N.F."/>
            <person name="da Silva R.H."/>
            <person name="de Melo A.L.T.M."/>
            <person name="Pandolfi V."/>
            <person name="Bustamante F.O."/>
            <person name="Brasileiro-Vidal A.C."/>
            <person name="Benko-Iseppon A.M."/>
        </authorList>
    </citation>
    <scope>NUCLEOTIDE SEQUENCE [LARGE SCALE GENOMIC DNA]</scope>
    <source>
        <tissue evidence="1">Leaves</tissue>
    </source>
</reference>
<protein>
    <submittedName>
        <fullName evidence="1">Uncharacterized protein</fullName>
    </submittedName>
</protein>
<proteinExistence type="predicted"/>
<name>A0ABU6VZP9_9FABA</name>
<dbReference type="EMBL" id="JASCZI010159485">
    <property type="protein sequence ID" value="MED6178999.1"/>
    <property type="molecule type" value="Genomic_DNA"/>
</dbReference>
<gene>
    <name evidence="1" type="ORF">PIB30_112829</name>
</gene>
<sequence length="62" mass="6783">VGRDERRDARAGLRGMVGREGSLARVGATPNITRWIVVLGEGNMRVCVRVSVDGLDMMLVEE</sequence>
<evidence type="ECO:0000313" key="2">
    <source>
        <dbReference type="Proteomes" id="UP001341840"/>
    </source>
</evidence>
<dbReference type="Proteomes" id="UP001341840">
    <property type="component" value="Unassembled WGS sequence"/>
</dbReference>
<organism evidence="1 2">
    <name type="scientific">Stylosanthes scabra</name>
    <dbReference type="NCBI Taxonomy" id="79078"/>
    <lineage>
        <taxon>Eukaryota</taxon>
        <taxon>Viridiplantae</taxon>
        <taxon>Streptophyta</taxon>
        <taxon>Embryophyta</taxon>
        <taxon>Tracheophyta</taxon>
        <taxon>Spermatophyta</taxon>
        <taxon>Magnoliopsida</taxon>
        <taxon>eudicotyledons</taxon>
        <taxon>Gunneridae</taxon>
        <taxon>Pentapetalae</taxon>
        <taxon>rosids</taxon>
        <taxon>fabids</taxon>
        <taxon>Fabales</taxon>
        <taxon>Fabaceae</taxon>
        <taxon>Papilionoideae</taxon>
        <taxon>50 kb inversion clade</taxon>
        <taxon>dalbergioids sensu lato</taxon>
        <taxon>Dalbergieae</taxon>
        <taxon>Pterocarpus clade</taxon>
        <taxon>Stylosanthes</taxon>
    </lineage>
</organism>
<keyword evidence="2" id="KW-1185">Reference proteome</keyword>
<evidence type="ECO:0000313" key="1">
    <source>
        <dbReference type="EMBL" id="MED6178999.1"/>
    </source>
</evidence>
<accession>A0ABU6VZP9</accession>
<feature type="non-terminal residue" evidence="1">
    <location>
        <position position="1"/>
    </location>
</feature>
<comment type="caution">
    <text evidence="1">The sequence shown here is derived from an EMBL/GenBank/DDBJ whole genome shotgun (WGS) entry which is preliminary data.</text>
</comment>